<dbReference type="InterPro" id="IPR037523">
    <property type="entry name" value="VOC_core"/>
</dbReference>
<dbReference type="Proteomes" id="UP000183407">
    <property type="component" value="Unassembled WGS sequence"/>
</dbReference>
<gene>
    <name evidence="2" type="ORF">SAMN04490220_8169</name>
</gene>
<dbReference type="EMBL" id="FNTL01000004">
    <property type="protein sequence ID" value="SEE52010.1"/>
    <property type="molecule type" value="Genomic_DNA"/>
</dbReference>
<organism evidence="2 3">
    <name type="scientific">Rhodococcus jostii</name>
    <dbReference type="NCBI Taxonomy" id="132919"/>
    <lineage>
        <taxon>Bacteria</taxon>
        <taxon>Bacillati</taxon>
        <taxon>Actinomycetota</taxon>
        <taxon>Actinomycetes</taxon>
        <taxon>Mycobacteriales</taxon>
        <taxon>Nocardiaceae</taxon>
        <taxon>Rhodococcus</taxon>
    </lineage>
</organism>
<proteinExistence type="predicted"/>
<dbReference type="PROSITE" id="PS51819">
    <property type="entry name" value="VOC"/>
    <property type="match status" value="1"/>
</dbReference>
<protein>
    <submittedName>
        <fullName evidence="2">Catechol 2,3-dioxygenase</fullName>
    </submittedName>
</protein>
<reference evidence="3" key="1">
    <citation type="submission" date="2016-10" db="EMBL/GenBank/DDBJ databases">
        <authorList>
            <person name="Varghese N."/>
        </authorList>
    </citation>
    <scope>NUCLEOTIDE SEQUENCE [LARGE SCALE GENOMIC DNA]</scope>
    <source>
        <strain evidence="3">DSM 44719</strain>
    </source>
</reference>
<dbReference type="AlphaFoldDB" id="A0A1H5JHS3"/>
<evidence type="ECO:0000313" key="3">
    <source>
        <dbReference type="Proteomes" id="UP000183407"/>
    </source>
</evidence>
<name>A0A1H5JHS3_RHOJO</name>
<dbReference type="InterPro" id="IPR029068">
    <property type="entry name" value="Glyas_Bleomycin-R_OHBP_Dase"/>
</dbReference>
<dbReference type="SUPFAM" id="SSF54593">
    <property type="entry name" value="Glyoxalase/Bleomycin resistance protein/Dihydroxybiphenyl dioxygenase"/>
    <property type="match status" value="1"/>
</dbReference>
<keyword evidence="2" id="KW-0560">Oxidoreductase</keyword>
<feature type="domain" description="VOC" evidence="1">
    <location>
        <begin position="12"/>
        <end position="134"/>
    </location>
</feature>
<keyword evidence="2" id="KW-0223">Dioxygenase</keyword>
<sequence length="135" mass="14888">MTDAPRSNTLTMRAQPLLAVDDVERAGEWYRKVLGAHSGHGGRDYEQLLVDGHMVLQLHRLEEGHHHGPVGDPALPRGNGVAIWFEAAEFDATVARLREAGADVITDVHVNPNAGHREIWIRDLDGYLVVFAEPA</sequence>
<evidence type="ECO:0000259" key="1">
    <source>
        <dbReference type="PROSITE" id="PS51819"/>
    </source>
</evidence>
<accession>A0A1H5JHS3</accession>
<dbReference type="Gene3D" id="3.10.180.10">
    <property type="entry name" value="2,3-Dihydroxybiphenyl 1,2-Dioxygenase, domain 1"/>
    <property type="match status" value="1"/>
</dbReference>
<dbReference type="InterPro" id="IPR004360">
    <property type="entry name" value="Glyas_Fos-R_dOase_dom"/>
</dbReference>
<evidence type="ECO:0000313" key="2">
    <source>
        <dbReference type="EMBL" id="SEE52010.1"/>
    </source>
</evidence>
<dbReference type="Pfam" id="PF00903">
    <property type="entry name" value="Glyoxalase"/>
    <property type="match status" value="1"/>
</dbReference>
<dbReference type="GO" id="GO:0051213">
    <property type="term" value="F:dioxygenase activity"/>
    <property type="evidence" value="ECO:0007669"/>
    <property type="project" value="UniProtKB-KW"/>
</dbReference>